<protein>
    <submittedName>
        <fullName evidence="1">RRQRL motif-containing zinc-binding protein</fullName>
    </submittedName>
</protein>
<name>A0ABV9WIU3_9ACTN</name>
<proteinExistence type="predicted"/>
<comment type="caution">
    <text evidence="1">The sequence shown here is derived from an EMBL/GenBank/DDBJ whole genome shotgun (WGS) entry which is preliminary data.</text>
</comment>
<evidence type="ECO:0000313" key="1">
    <source>
        <dbReference type="EMBL" id="MFC5008413.1"/>
    </source>
</evidence>
<evidence type="ECO:0000313" key="2">
    <source>
        <dbReference type="Proteomes" id="UP001595912"/>
    </source>
</evidence>
<dbReference type="Proteomes" id="UP001595912">
    <property type="component" value="Unassembled WGS sequence"/>
</dbReference>
<accession>A0ABV9WIU3</accession>
<gene>
    <name evidence="1" type="ORF">ACFPIJ_62715</name>
</gene>
<sequence length="116" mass="12859">MTVYYDPTGAKYGLPTYPYKFAPEGLATVRQLRADGLRPGGQDIAAQILWRRGKRRAYLYRIDLALPKRTATPAQREALDKAMRVRRTCTTCGTTKNYVIPRSLGECLDCASGGAS</sequence>
<dbReference type="RefSeq" id="WP_380129376.1">
    <property type="nucleotide sequence ID" value="NZ_JBHSIU010000131.1"/>
</dbReference>
<dbReference type="EMBL" id="JBHSIU010000131">
    <property type="protein sequence ID" value="MFC5008413.1"/>
    <property type="molecule type" value="Genomic_DNA"/>
</dbReference>
<organism evidence="1 2">
    <name type="scientific">Dactylosporangium cerinum</name>
    <dbReference type="NCBI Taxonomy" id="1434730"/>
    <lineage>
        <taxon>Bacteria</taxon>
        <taxon>Bacillati</taxon>
        <taxon>Actinomycetota</taxon>
        <taxon>Actinomycetes</taxon>
        <taxon>Micromonosporales</taxon>
        <taxon>Micromonosporaceae</taxon>
        <taxon>Dactylosporangium</taxon>
    </lineage>
</organism>
<reference evidence="2" key="1">
    <citation type="journal article" date="2019" name="Int. J. Syst. Evol. Microbiol.">
        <title>The Global Catalogue of Microorganisms (GCM) 10K type strain sequencing project: providing services to taxonomists for standard genome sequencing and annotation.</title>
        <authorList>
            <consortium name="The Broad Institute Genomics Platform"/>
            <consortium name="The Broad Institute Genome Sequencing Center for Infectious Disease"/>
            <person name="Wu L."/>
            <person name="Ma J."/>
        </authorList>
    </citation>
    <scope>NUCLEOTIDE SEQUENCE [LARGE SCALE GENOMIC DNA]</scope>
    <source>
        <strain evidence="2">CGMCC 4.7152</strain>
    </source>
</reference>
<dbReference type="InterPro" id="IPR048142">
    <property type="entry name" value="QRL_CxxC_CxxC"/>
</dbReference>
<dbReference type="NCBIfam" id="NF041638">
    <property type="entry name" value="QRL_CxxC_CxxC"/>
    <property type="match status" value="1"/>
</dbReference>
<keyword evidence="2" id="KW-1185">Reference proteome</keyword>